<protein>
    <recommendedName>
        <fullName evidence="1">HNH nuclease domain-containing protein</fullName>
    </recommendedName>
</protein>
<dbReference type="InterPro" id="IPR044930">
    <property type="entry name" value="Homing_endonuclease_His-Me"/>
</dbReference>
<gene>
    <name evidence="2" type="ORF">MAXJ12_08694</name>
</gene>
<name>H0HNL6_9HYPH</name>
<dbReference type="Pfam" id="PF13392">
    <property type="entry name" value="HNH_3"/>
    <property type="match status" value="1"/>
</dbReference>
<dbReference type="EMBL" id="AHAM01000058">
    <property type="protein sequence ID" value="EHK57669.1"/>
    <property type="molecule type" value="Genomic_DNA"/>
</dbReference>
<organism evidence="2 3">
    <name type="scientific">Mesorhizobium alhagi CCNWXJ12-2</name>
    <dbReference type="NCBI Taxonomy" id="1107882"/>
    <lineage>
        <taxon>Bacteria</taxon>
        <taxon>Pseudomonadati</taxon>
        <taxon>Pseudomonadota</taxon>
        <taxon>Alphaproteobacteria</taxon>
        <taxon>Hyphomicrobiales</taxon>
        <taxon>Phyllobacteriaceae</taxon>
        <taxon>Allomesorhizobium</taxon>
    </lineage>
</organism>
<dbReference type="AlphaFoldDB" id="H0HNL6"/>
<feature type="domain" description="HNH nuclease" evidence="1">
    <location>
        <begin position="68"/>
        <end position="111"/>
    </location>
</feature>
<dbReference type="PATRIC" id="fig|1107882.3.peg.1697"/>
<dbReference type="InterPro" id="IPR003615">
    <property type="entry name" value="HNH_nuc"/>
</dbReference>
<dbReference type="Gene3D" id="3.90.75.10">
    <property type="entry name" value="Homing Intron 3 (I-ppo) Encoded Endonuclease, Chain A"/>
    <property type="match status" value="1"/>
</dbReference>
<evidence type="ECO:0000313" key="2">
    <source>
        <dbReference type="EMBL" id="EHK57669.1"/>
    </source>
</evidence>
<evidence type="ECO:0000259" key="1">
    <source>
        <dbReference type="Pfam" id="PF13392"/>
    </source>
</evidence>
<sequence>MSNRLLLLSDRRAQIAARIFACVEVVHTGYIDPKTGLPSACHLWCGADSGTGRGGGYPRMKLNDRTVAVHIVSFTNAHGYVPANKQIDHMCRQRRCVNDEHLEMVSHRENQKRRDIARGLVPKRKRKKRVRA</sequence>
<dbReference type="InterPro" id="IPR044925">
    <property type="entry name" value="His-Me_finger_sf"/>
</dbReference>
<keyword evidence="3" id="KW-1185">Reference proteome</keyword>
<evidence type="ECO:0000313" key="3">
    <source>
        <dbReference type="Proteomes" id="UP000003250"/>
    </source>
</evidence>
<accession>H0HNL6</accession>
<dbReference type="SUPFAM" id="SSF54060">
    <property type="entry name" value="His-Me finger endonucleases"/>
    <property type="match status" value="1"/>
</dbReference>
<dbReference type="GO" id="GO:0004519">
    <property type="term" value="F:endonuclease activity"/>
    <property type="evidence" value="ECO:0007669"/>
    <property type="project" value="InterPro"/>
</dbReference>
<dbReference type="RefSeq" id="WP_008835378.1">
    <property type="nucleotide sequence ID" value="NZ_AHAM01000058.1"/>
</dbReference>
<proteinExistence type="predicted"/>
<reference evidence="2 3" key="1">
    <citation type="journal article" date="2012" name="J. Bacteriol.">
        <title>Draft Genome Sequence of Mesorhizobium alhagi CCNWXJ12-2T, a Novel Salt-Resistant Species Isolated from the Desert of Northwestern China.</title>
        <authorList>
            <person name="Zhou M."/>
            <person name="Chen W."/>
            <person name="Chen H."/>
            <person name="Wei G."/>
        </authorList>
    </citation>
    <scope>NUCLEOTIDE SEQUENCE [LARGE SCALE GENOMIC DNA]</scope>
    <source>
        <strain evidence="2 3">CCNWXJ12-2</strain>
    </source>
</reference>
<dbReference type="Proteomes" id="UP000003250">
    <property type="component" value="Unassembled WGS sequence"/>
</dbReference>
<dbReference type="OrthoDB" id="7728307at2"/>